<dbReference type="Pfam" id="PF06863">
    <property type="entry name" value="DUF1254"/>
    <property type="match status" value="1"/>
</dbReference>
<dbReference type="PANTHER" id="PTHR36509">
    <property type="entry name" value="BLL3101 PROTEIN"/>
    <property type="match status" value="1"/>
</dbReference>
<evidence type="ECO:0000256" key="1">
    <source>
        <dbReference type="SAM" id="SignalP"/>
    </source>
</evidence>
<evidence type="ECO:0000313" key="5">
    <source>
        <dbReference type="Proteomes" id="UP000054770"/>
    </source>
</evidence>
<dbReference type="PANTHER" id="PTHR36509:SF2">
    <property type="entry name" value="BLL3101 PROTEIN"/>
    <property type="match status" value="1"/>
</dbReference>
<proteinExistence type="predicted"/>
<organism evidence="4 5">
    <name type="scientific">Caballeronia choica</name>
    <dbReference type="NCBI Taxonomy" id="326476"/>
    <lineage>
        <taxon>Bacteria</taxon>
        <taxon>Pseudomonadati</taxon>
        <taxon>Pseudomonadota</taxon>
        <taxon>Betaproteobacteria</taxon>
        <taxon>Burkholderiales</taxon>
        <taxon>Burkholderiaceae</taxon>
        <taxon>Caballeronia</taxon>
    </lineage>
</organism>
<dbReference type="EMBL" id="FCON02000092">
    <property type="protein sequence ID" value="SAL80423.1"/>
    <property type="molecule type" value="Genomic_DNA"/>
</dbReference>
<dbReference type="OrthoDB" id="104565at2"/>
<dbReference type="InterPro" id="IPR037049">
    <property type="entry name" value="DUF1214_C_sf"/>
</dbReference>
<feature type="signal peptide" evidence="1">
    <location>
        <begin position="1"/>
        <end position="24"/>
    </location>
</feature>
<name>A0A158KI38_9BURK</name>
<dbReference type="SUPFAM" id="SSF160935">
    <property type="entry name" value="VPA0735-like"/>
    <property type="match status" value="1"/>
</dbReference>
<feature type="chain" id="PRO_5011113687" evidence="1">
    <location>
        <begin position="25"/>
        <end position="494"/>
    </location>
</feature>
<dbReference type="InterPro" id="IPR010621">
    <property type="entry name" value="DUF1214"/>
</dbReference>
<evidence type="ECO:0000259" key="3">
    <source>
        <dbReference type="Pfam" id="PF06863"/>
    </source>
</evidence>
<keyword evidence="5" id="KW-1185">Reference proteome</keyword>
<feature type="domain" description="DUF1214" evidence="2">
    <location>
        <begin position="371"/>
        <end position="476"/>
    </location>
</feature>
<dbReference type="InterPro" id="IPR010679">
    <property type="entry name" value="DUF1254"/>
</dbReference>
<protein>
    <submittedName>
        <fullName evidence="4">Lipoprotein</fullName>
    </submittedName>
</protein>
<sequence>MQWRKCLSLLASLAALCVLTSSPAAVRANSEPALTPTQARAIGREVFLWGMHPVAIYQLRYQRVQNEHSPVYVGIDRMQWNRKPISAARGATTPNASTMYGVAMTDLSQDPLVITAPAIHDRYWSIQLFDNYANWWGMIGSQFSAPGPVKRLLVGPNWRGRIPAEFAGAEVLQSSSNFAGVLARIAITDRTSADYAAINGIMDQITVMPLSKWLAAGQREVRAEDMPAVRGDYPVYPGMEAFRTAVQIKGVDFLRWVSLVLNDTSFTKKADSASEQRAFADFARLGLKAGQPFDPASLTPEIRAAVEAGIEDGRQQVTAAMFGHNEHQIDMNGWLLDTDLGYRDSDWEERAGMGLLAVLGPVPLRSHTAAWGNTDSEGRPLTGEHRYTITFDLKDMPPVSEFWELPLYDTQGYFYDNPLNRYSFTSYDLRRGRLYTGNGKVVIYVQHDEPADPQQRENWLPAPKDGFRFAARFYGAYGPLIDGSYAMPRPVRVD</sequence>
<keyword evidence="1" id="KW-0732">Signal</keyword>
<dbReference type="Gene3D" id="2.60.120.600">
    <property type="entry name" value="Domain of unknown function DUF1214, C-terminal domain"/>
    <property type="match status" value="1"/>
</dbReference>
<evidence type="ECO:0000313" key="4">
    <source>
        <dbReference type="EMBL" id="SAL80423.1"/>
    </source>
</evidence>
<dbReference type="Gene3D" id="2.60.40.1610">
    <property type="entry name" value="Domain of unknown function DUF1254"/>
    <property type="match status" value="1"/>
</dbReference>
<dbReference type="RefSeq" id="WP_087647853.1">
    <property type="nucleotide sequence ID" value="NZ_FCON02000092.1"/>
</dbReference>
<evidence type="ECO:0000259" key="2">
    <source>
        <dbReference type="Pfam" id="PF06742"/>
    </source>
</evidence>
<accession>A0A158KI38</accession>
<feature type="domain" description="DUF1254" evidence="3">
    <location>
        <begin position="81"/>
        <end position="209"/>
    </location>
</feature>
<dbReference type="InterPro" id="IPR037050">
    <property type="entry name" value="DUF1254_sf"/>
</dbReference>
<dbReference type="Pfam" id="PF06742">
    <property type="entry name" value="DUF1214"/>
    <property type="match status" value="1"/>
</dbReference>
<dbReference type="AlphaFoldDB" id="A0A158KI38"/>
<keyword evidence="4" id="KW-0449">Lipoprotein</keyword>
<comment type="caution">
    <text evidence="4">The sequence shown here is derived from an EMBL/GenBank/DDBJ whole genome shotgun (WGS) entry which is preliminary data.</text>
</comment>
<reference evidence="4" key="1">
    <citation type="submission" date="2016-01" db="EMBL/GenBank/DDBJ databases">
        <authorList>
            <person name="Peeters C."/>
        </authorList>
    </citation>
    <scope>NUCLEOTIDE SEQUENCE [LARGE SCALE GENOMIC DNA]</scope>
    <source>
        <strain evidence="4">LMG 22940</strain>
    </source>
</reference>
<dbReference type="Proteomes" id="UP000054770">
    <property type="component" value="Unassembled WGS sequence"/>
</dbReference>
<gene>
    <name evidence="4" type="ORF">AWB68_05857</name>
</gene>